<evidence type="ECO:0000313" key="2">
    <source>
        <dbReference type="EMBL" id="KAF0289081.1"/>
    </source>
</evidence>
<gene>
    <name evidence="2" type="ORF">FJT64_012592</name>
</gene>
<keyword evidence="1" id="KW-0812">Transmembrane</keyword>
<accession>A0A6A4VI02</accession>
<keyword evidence="1" id="KW-0472">Membrane</keyword>
<dbReference type="Proteomes" id="UP000440578">
    <property type="component" value="Unassembled WGS sequence"/>
</dbReference>
<dbReference type="AlphaFoldDB" id="A0A6A4VI02"/>
<keyword evidence="1" id="KW-1133">Transmembrane helix</keyword>
<proteinExistence type="predicted"/>
<sequence length="123" mass="13048">MVVCALLCGGMVSLKWTASVHFKLKWTDTVGQVEGRLRASCAALAAAGTLLTSASLLALVVLLLVRRWPLLVRRWPLLVWAAAHAVLLAGSAAALARFGLWTFGWILTGTALVSALGVLGILW</sequence>
<dbReference type="EMBL" id="VIIS01002062">
    <property type="protein sequence ID" value="KAF0289081.1"/>
    <property type="molecule type" value="Genomic_DNA"/>
</dbReference>
<name>A0A6A4VI02_AMPAM</name>
<evidence type="ECO:0000256" key="1">
    <source>
        <dbReference type="SAM" id="Phobius"/>
    </source>
</evidence>
<organism evidence="2 3">
    <name type="scientific">Amphibalanus amphitrite</name>
    <name type="common">Striped barnacle</name>
    <name type="synonym">Balanus amphitrite</name>
    <dbReference type="NCBI Taxonomy" id="1232801"/>
    <lineage>
        <taxon>Eukaryota</taxon>
        <taxon>Metazoa</taxon>
        <taxon>Ecdysozoa</taxon>
        <taxon>Arthropoda</taxon>
        <taxon>Crustacea</taxon>
        <taxon>Multicrustacea</taxon>
        <taxon>Cirripedia</taxon>
        <taxon>Thoracica</taxon>
        <taxon>Thoracicalcarea</taxon>
        <taxon>Balanomorpha</taxon>
        <taxon>Balanoidea</taxon>
        <taxon>Balanidae</taxon>
        <taxon>Amphibalaninae</taxon>
        <taxon>Amphibalanus</taxon>
    </lineage>
</organism>
<comment type="caution">
    <text evidence="2">The sequence shown here is derived from an EMBL/GenBank/DDBJ whole genome shotgun (WGS) entry which is preliminary data.</text>
</comment>
<keyword evidence="3" id="KW-1185">Reference proteome</keyword>
<feature type="transmembrane region" description="Helical" evidence="1">
    <location>
        <begin position="43"/>
        <end position="65"/>
    </location>
</feature>
<reference evidence="2 3" key="1">
    <citation type="submission" date="2019-07" db="EMBL/GenBank/DDBJ databases">
        <title>Draft genome assembly of a fouling barnacle, Amphibalanus amphitrite (Darwin, 1854): The first reference genome for Thecostraca.</title>
        <authorList>
            <person name="Kim W."/>
        </authorList>
    </citation>
    <scope>NUCLEOTIDE SEQUENCE [LARGE SCALE GENOMIC DNA]</scope>
    <source>
        <strain evidence="2">SNU_AA5</strain>
        <tissue evidence="2">Soma without cirri and trophi</tissue>
    </source>
</reference>
<feature type="transmembrane region" description="Helical" evidence="1">
    <location>
        <begin position="77"/>
        <end position="96"/>
    </location>
</feature>
<evidence type="ECO:0000313" key="3">
    <source>
        <dbReference type="Proteomes" id="UP000440578"/>
    </source>
</evidence>
<feature type="transmembrane region" description="Helical" evidence="1">
    <location>
        <begin position="102"/>
        <end position="122"/>
    </location>
</feature>
<protein>
    <submittedName>
        <fullName evidence="2">Uncharacterized protein</fullName>
    </submittedName>
</protein>